<sequence>MAVVSAAFLRAHLLTPRKGVTRPLPERRRRRAGASAESETLRPPQEHPFSGVSIDREATANVPELVYGMGCSALHGRTISAAFAYHRRGSSSTRRGRRRVKQTARCGRAVRVRLRSQFAGRPTPPSTEGKGNTADEERGTGLKNTEPKLEGILQTIGSRSKSGCFLKNNVISFI</sequence>
<reference evidence="2 3" key="1">
    <citation type="submission" date="2018-04" db="EMBL/GenBank/DDBJ databases">
        <title>WGS assembly of Panicum hallii var. hallii HAL2.</title>
        <authorList>
            <person name="Lovell J."/>
            <person name="Jenkins J."/>
            <person name="Lowry D."/>
            <person name="Mamidi S."/>
            <person name="Sreedasyam A."/>
            <person name="Weng X."/>
            <person name="Barry K."/>
            <person name="Bonette J."/>
            <person name="Campitelli B."/>
            <person name="Daum C."/>
            <person name="Gordon S."/>
            <person name="Gould B."/>
            <person name="Lipzen A."/>
            <person name="MacQueen A."/>
            <person name="Palacio-Mejia J."/>
            <person name="Plott C."/>
            <person name="Shakirov E."/>
            <person name="Shu S."/>
            <person name="Yoshinaga Y."/>
            <person name="Zane M."/>
            <person name="Rokhsar D."/>
            <person name="Grimwood J."/>
            <person name="Schmutz J."/>
            <person name="Juenger T."/>
        </authorList>
    </citation>
    <scope>NUCLEOTIDE SEQUENCE [LARGE SCALE GENOMIC DNA]</scope>
    <source>
        <strain evidence="3">cv. HAL2</strain>
    </source>
</reference>
<feature type="compositionally biased region" description="Basic and acidic residues" evidence="1">
    <location>
        <begin position="133"/>
        <end position="145"/>
    </location>
</feature>
<name>A0A2T7DVJ3_9POAL</name>
<protein>
    <submittedName>
        <fullName evidence="2">Uncharacterized protein</fullName>
    </submittedName>
</protein>
<dbReference type="AlphaFoldDB" id="A0A2T7DVJ3"/>
<feature type="region of interest" description="Disordered" evidence="1">
    <location>
        <begin position="116"/>
        <end position="145"/>
    </location>
</feature>
<accession>A0A2T7DVJ3</accession>
<dbReference type="EMBL" id="CM009752">
    <property type="protein sequence ID" value="PUZ59591.1"/>
    <property type="molecule type" value="Genomic_DNA"/>
</dbReference>
<organism evidence="2 3">
    <name type="scientific">Panicum hallii var. hallii</name>
    <dbReference type="NCBI Taxonomy" id="1504633"/>
    <lineage>
        <taxon>Eukaryota</taxon>
        <taxon>Viridiplantae</taxon>
        <taxon>Streptophyta</taxon>
        <taxon>Embryophyta</taxon>
        <taxon>Tracheophyta</taxon>
        <taxon>Spermatophyta</taxon>
        <taxon>Magnoliopsida</taxon>
        <taxon>Liliopsida</taxon>
        <taxon>Poales</taxon>
        <taxon>Poaceae</taxon>
        <taxon>PACMAD clade</taxon>
        <taxon>Panicoideae</taxon>
        <taxon>Panicodae</taxon>
        <taxon>Paniceae</taxon>
        <taxon>Panicinae</taxon>
        <taxon>Panicum</taxon>
        <taxon>Panicum sect. Panicum</taxon>
    </lineage>
</organism>
<dbReference type="Gramene" id="PUZ59591">
    <property type="protein sequence ID" value="PUZ59591"/>
    <property type="gene ID" value="GQ55_4G054700"/>
</dbReference>
<keyword evidence="3" id="KW-1185">Reference proteome</keyword>
<feature type="region of interest" description="Disordered" evidence="1">
    <location>
        <begin position="19"/>
        <end position="51"/>
    </location>
</feature>
<evidence type="ECO:0000313" key="3">
    <source>
        <dbReference type="Proteomes" id="UP000244336"/>
    </source>
</evidence>
<gene>
    <name evidence="2" type="ORF">GQ55_4G054700</name>
</gene>
<dbReference type="Proteomes" id="UP000244336">
    <property type="component" value="Chromosome 4"/>
</dbReference>
<evidence type="ECO:0000256" key="1">
    <source>
        <dbReference type="SAM" id="MobiDB-lite"/>
    </source>
</evidence>
<proteinExistence type="predicted"/>
<evidence type="ECO:0000313" key="2">
    <source>
        <dbReference type="EMBL" id="PUZ59591.1"/>
    </source>
</evidence>